<evidence type="ECO:0000313" key="1">
    <source>
        <dbReference type="EMBL" id="WAJ29752.1"/>
    </source>
</evidence>
<proteinExistence type="predicted"/>
<protein>
    <submittedName>
        <fullName evidence="1">VOC family protein</fullName>
    </submittedName>
</protein>
<keyword evidence="2" id="KW-1185">Reference proteome</keyword>
<evidence type="ECO:0000313" key="2">
    <source>
        <dbReference type="Proteomes" id="UP001163223"/>
    </source>
</evidence>
<reference evidence="1" key="1">
    <citation type="submission" date="2022-11" db="EMBL/GenBank/DDBJ databases">
        <title>beta-Carotene-producing bacterium, Jeongeuplla avenae sp. nov., alleviates the salt stress of Arabidopsis seedlings.</title>
        <authorList>
            <person name="Jiang L."/>
            <person name="Lee J."/>
        </authorList>
    </citation>
    <scope>NUCLEOTIDE SEQUENCE</scope>
    <source>
        <strain evidence="1">DY_R2A_6</strain>
    </source>
</reference>
<dbReference type="Proteomes" id="UP001163223">
    <property type="component" value="Chromosome"/>
</dbReference>
<accession>A0ACD4NSJ0</accession>
<name>A0ACD4NSJ0_9HYPH</name>
<gene>
    <name evidence="1" type="ORF">OXU80_05885</name>
</gene>
<sequence>MARRIDHLVVAVRDLDAGADLYRRLGFQVGARNRHPWGTENRLVQFASSFVELITVGDDAAAIPAHGPRAFSFGAFLRDALEAREGLAMLVLDSADAKADAERFAAAGIGDFEPFFFERTGRRPDGSEARVAFTLAFAVDEAAPDAGFFVCQQHVPENFWNPAFQNHPNGATNIAAATLSTPRPAAHEAFLSAFTGERGQSGNGLVFPLQGGRIEVREASSTAPRFSSFAVAVPNIEEQAARLSEAAIPFEARDGGLVVPPNAAYGVALRFEPT</sequence>
<dbReference type="EMBL" id="CP113520">
    <property type="protein sequence ID" value="WAJ29752.1"/>
    <property type="molecule type" value="Genomic_DNA"/>
</dbReference>
<organism evidence="1 2">
    <name type="scientific">Antarcticirhabdus aurantiaca</name>
    <dbReference type="NCBI Taxonomy" id="2606717"/>
    <lineage>
        <taxon>Bacteria</taxon>
        <taxon>Pseudomonadati</taxon>
        <taxon>Pseudomonadota</taxon>
        <taxon>Alphaproteobacteria</taxon>
        <taxon>Hyphomicrobiales</taxon>
        <taxon>Aurantimonadaceae</taxon>
        <taxon>Antarcticirhabdus</taxon>
    </lineage>
</organism>